<comment type="similarity">
    <text evidence="2">Belongs to the NADH dehydrogenase family.</text>
</comment>
<dbReference type="PRINTS" id="PR00469">
    <property type="entry name" value="PNDRDTASEII"/>
</dbReference>
<comment type="caution">
    <text evidence="7">The sequence shown here is derived from an EMBL/GenBank/DDBJ whole genome shotgun (WGS) entry which is preliminary data.</text>
</comment>
<sequence>MTPHIVVLGAGYSGMIAAKLAARRTKGQVTLVNARDTFVERVRMHELASGKTLPERPIAQLLKGTGIEFVVDRVVHIDAERRVVALSGQEIAYDVLVYALGSRADLDSVPGVGEYAFTVADVVSAGRLRDRLQSGGSIAVVGGGLTGLEAVTELAETYPGRKIQLVTAGALGGALSQRGRRHLHKVFDRLGISKVEGARVVAVDGQGLQLADGGRVDADVVVWTTGFEVPDIARKAGFAVDDNGRILVDTTLRSVSHPEVSAIGDAAVVRPEGRDELRMACATGIPMASHLARAINDRLNGREPRGMKFRYFNQCISLGRRDGLIQFVRADDSPVEAVLTGRLAAKYKAAIVGGAFYSQRRPGLVASV</sequence>
<keyword evidence="8" id="KW-1185">Reference proteome</keyword>
<evidence type="ECO:0000313" key="8">
    <source>
        <dbReference type="Proteomes" id="UP000295124"/>
    </source>
</evidence>
<keyword evidence="5" id="KW-0560">Oxidoreductase</keyword>
<dbReference type="Proteomes" id="UP000295124">
    <property type="component" value="Unassembled WGS sequence"/>
</dbReference>
<evidence type="ECO:0000256" key="4">
    <source>
        <dbReference type="ARBA" id="ARBA00022827"/>
    </source>
</evidence>
<dbReference type="OrthoDB" id="9781621at2"/>
<dbReference type="PRINTS" id="PR00368">
    <property type="entry name" value="FADPNR"/>
</dbReference>
<accession>A0A4R4ZVT9</accession>
<feature type="domain" description="FAD/NAD(P)-binding" evidence="6">
    <location>
        <begin position="4"/>
        <end position="271"/>
    </location>
</feature>
<dbReference type="GO" id="GO:0003955">
    <property type="term" value="F:NAD(P)H dehydrogenase (quinone) activity"/>
    <property type="evidence" value="ECO:0007669"/>
    <property type="project" value="TreeGrafter"/>
</dbReference>
<keyword evidence="3" id="KW-0285">Flavoprotein</keyword>
<organism evidence="7 8">
    <name type="scientific">Kribbella antibiotica</name>
    <dbReference type="NCBI Taxonomy" id="190195"/>
    <lineage>
        <taxon>Bacteria</taxon>
        <taxon>Bacillati</taxon>
        <taxon>Actinomycetota</taxon>
        <taxon>Actinomycetes</taxon>
        <taxon>Propionibacteriales</taxon>
        <taxon>Kribbellaceae</taxon>
        <taxon>Kribbella</taxon>
    </lineage>
</organism>
<evidence type="ECO:0000313" key="7">
    <source>
        <dbReference type="EMBL" id="TDD62169.1"/>
    </source>
</evidence>
<dbReference type="RefSeq" id="WP_132165706.1">
    <property type="nucleotide sequence ID" value="NZ_SMKX01000008.1"/>
</dbReference>
<dbReference type="AlphaFoldDB" id="A0A4R4ZVT9"/>
<protein>
    <submittedName>
        <fullName evidence="7">Oxidoreductase</fullName>
    </submittedName>
</protein>
<reference evidence="7 8" key="1">
    <citation type="submission" date="2019-03" db="EMBL/GenBank/DDBJ databases">
        <title>Draft genome sequences of novel Actinobacteria.</title>
        <authorList>
            <person name="Sahin N."/>
            <person name="Ay H."/>
            <person name="Saygin H."/>
        </authorList>
    </citation>
    <scope>NUCLEOTIDE SEQUENCE [LARGE SCALE GENOMIC DNA]</scope>
    <source>
        <strain evidence="7 8">JCM 13523</strain>
    </source>
</reference>
<keyword evidence="4" id="KW-0274">FAD</keyword>
<dbReference type="InterPro" id="IPR036188">
    <property type="entry name" value="FAD/NAD-bd_sf"/>
</dbReference>
<evidence type="ECO:0000259" key="6">
    <source>
        <dbReference type="Pfam" id="PF07992"/>
    </source>
</evidence>
<evidence type="ECO:0000256" key="2">
    <source>
        <dbReference type="ARBA" id="ARBA00005272"/>
    </source>
</evidence>
<dbReference type="InterPro" id="IPR023753">
    <property type="entry name" value="FAD/NAD-binding_dom"/>
</dbReference>
<dbReference type="PANTHER" id="PTHR42913:SF3">
    <property type="entry name" value="64 KDA MITOCHONDRIAL NADH DEHYDROGENASE (EUROFUNG)"/>
    <property type="match status" value="1"/>
</dbReference>
<comment type="cofactor">
    <cofactor evidence="1">
        <name>FAD</name>
        <dbReference type="ChEBI" id="CHEBI:57692"/>
    </cofactor>
</comment>
<name>A0A4R4ZVT9_9ACTN</name>
<dbReference type="Pfam" id="PF07992">
    <property type="entry name" value="Pyr_redox_2"/>
    <property type="match status" value="1"/>
</dbReference>
<evidence type="ECO:0000256" key="5">
    <source>
        <dbReference type="ARBA" id="ARBA00023002"/>
    </source>
</evidence>
<dbReference type="GO" id="GO:0019646">
    <property type="term" value="P:aerobic electron transport chain"/>
    <property type="evidence" value="ECO:0007669"/>
    <property type="project" value="TreeGrafter"/>
</dbReference>
<evidence type="ECO:0000256" key="3">
    <source>
        <dbReference type="ARBA" id="ARBA00022630"/>
    </source>
</evidence>
<evidence type="ECO:0000256" key="1">
    <source>
        <dbReference type="ARBA" id="ARBA00001974"/>
    </source>
</evidence>
<dbReference type="Gene3D" id="3.50.50.100">
    <property type="match status" value="1"/>
</dbReference>
<proteinExistence type="inferred from homology"/>
<dbReference type="InterPro" id="IPR051169">
    <property type="entry name" value="NADH-Q_oxidoreductase"/>
</dbReference>
<dbReference type="SUPFAM" id="SSF51905">
    <property type="entry name" value="FAD/NAD(P)-binding domain"/>
    <property type="match status" value="1"/>
</dbReference>
<dbReference type="PANTHER" id="PTHR42913">
    <property type="entry name" value="APOPTOSIS-INDUCING FACTOR 1"/>
    <property type="match status" value="1"/>
</dbReference>
<gene>
    <name evidence="7" type="ORF">E1263_04650</name>
</gene>
<dbReference type="EMBL" id="SMKX01000008">
    <property type="protein sequence ID" value="TDD62169.1"/>
    <property type="molecule type" value="Genomic_DNA"/>
</dbReference>